<feature type="region of interest" description="Disordered" evidence="1">
    <location>
        <begin position="244"/>
        <end position="462"/>
    </location>
</feature>
<sequence>MQKEQLETMKTVLQQFIDYMEEKKHMMDAIGANCHNSGWNDITDDGTLFTQQTVADVIRCKLMTAALWFANGDNTQQKKANGPSTDMNEMEKQLRCELANAFGYILHHKYCEPRPGFKRGIEYAWKTMIEMGSSKYAPEQPMTGPVFERRCTECGYNVTNATFRAVNGDIAELLITQGKIMDTIGHIEKTVDCSMKWDVYVKQKKKDLGTEDLDTKTIPEITQEAQNIVEEATRVIELAKEEVEKEIEKQKGKNPQPPPQDGGTSAETPKEPPAAAATSGVGQGPGPGSGSTAQQPPPPAQPPQEKTSADDHKGKKADKAGKCTESSTSTNTNGSGVSISLGCTADSALGVPDSTLHSPSDAAPGDAVVTGGNDDPPPLNPPKPKPNPNPNQSGSSGSFSDADLADGVSGGEGTEGGGGQKDAGRAGSGSPGGGGRSGGGGTSGAGQGGSGTDGAGAASTPATPSLFPELKWEDVKPYTPAIIPAVVGIGVIAFFLWKYFAHLGHKRRRTYRTVRDVPSPPLDEDILQHLQRGELPPPDYGYNMIRDRQPASTSARRRRPPRVHKRTIIELHLEVLNECEATEWENVKEDYLQILVEAFARALERDANGHSSFPNAPSTNQGLPGTNVTFTMDPPTDADGTDACPPHDPDPWSCMENIQLATHPCAPNEDDPDPCSAMETIPLATCPSASNEEDRWNCMETIPLATEPCAPNADDPDPWSCMETIQLEEEGTPAPFPSSSDPGDATSACTHWINWIDRHKHMLRACTRQTWFNALKLDWKQFLREHMVPNGASGEHRKAASMESKKHAWKEWVGKQHALMHIYSAQEWFKHLLETIEHETESQKGEVPGVETDLELEKVPAAEDMLRVRDVPRSQPLHEHYYQQKHLISKLWILILALVIQQCELECRLQEKELYVDDLLHKLCN</sequence>
<dbReference type="EMBL" id="KQ001780">
    <property type="protein sequence ID" value="KJP84862.1"/>
    <property type="molecule type" value="Genomic_DNA"/>
</dbReference>
<dbReference type="RefSeq" id="XP_012338532.1">
    <property type="nucleotide sequence ID" value="XM_012483109.1"/>
</dbReference>
<keyword evidence="5" id="KW-1185">Reference proteome</keyword>
<keyword evidence="2" id="KW-1133">Transmembrane helix</keyword>
<proteinExistence type="predicted"/>
<dbReference type="Proteomes" id="UP000054561">
    <property type="component" value="Unassembled WGS sequence"/>
</dbReference>
<dbReference type="OrthoDB" id="375150at2759"/>
<name>A0A0D9QDF7_PLAFR</name>
<feature type="region of interest" description="Disordered" evidence="1">
    <location>
        <begin position="537"/>
        <end position="561"/>
    </location>
</feature>
<dbReference type="Pfam" id="PF12879">
    <property type="entry name" value="SICA_C"/>
    <property type="match status" value="1"/>
</dbReference>
<dbReference type="InterPro" id="IPR024288">
    <property type="entry name" value="SICA_C"/>
</dbReference>
<feature type="compositionally biased region" description="Gly residues" evidence="1">
    <location>
        <begin position="408"/>
        <end position="454"/>
    </location>
</feature>
<feature type="transmembrane region" description="Helical" evidence="2">
    <location>
        <begin position="481"/>
        <end position="500"/>
    </location>
</feature>
<keyword evidence="2" id="KW-0812">Transmembrane</keyword>
<evidence type="ECO:0000313" key="5">
    <source>
        <dbReference type="Proteomes" id="UP000054561"/>
    </source>
</evidence>
<gene>
    <name evidence="4" type="ORF">AK88_05507</name>
</gene>
<reference evidence="4 5" key="1">
    <citation type="submission" date="2014-03" db="EMBL/GenBank/DDBJ databases">
        <title>The Genome Sequence of Plasmodium fragile nilgiri.</title>
        <authorList>
            <consortium name="The Broad Institute Genomics Platform"/>
            <consortium name="The Broad Institute Genome Sequencing Center for Infectious Disease"/>
            <person name="Neafsey D."/>
            <person name="Duraisingh M."/>
            <person name="Young S.K."/>
            <person name="Zeng Q."/>
            <person name="Gargeya S."/>
            <person name="Abouelleil A."/>
            <person name="Alvarado L."/>
            <person name="Chapman S.B."/>
            <person name="Gainer-Dewar J."/>
            <person name="Goldberg J."/>
            <person name="Griggs A."/>
            <person name="Gujja S."/>
            <person name="Hansen M."/>
            <person name="Howarth C."/>
            <person name="Imamovic A."/>
            <person name="Larimer J."/>
            <person name="Pearson M."/>
            <person name="Poon T.W."/>
            <person name="Priest M."/>
            <person name="Roberts A."/>
            <person name="Saif S."/>
            <person name="Shea T."/>
            <person name="Sykes S."/>
            <person name="Wortman J."/>
            <person name="Nusbaum C."/>
            <person name="Birren B."/>
        </authorList>
    </citation>
    <scope>NUCLEOTIDE SEQUENCE [LARGE SCALE GENOMIC DNA]</scope>
    <source>
        <strain evidence="5">nilgiri</strain>
    </source>
</reference>
<evidence type="ECO:0000256" key="2">
    <source>
        <dbReference type="SAM" id="Phobius"/>
    </source>
</evidence>
<feature type="compositionally biased region" description="Low complexity" evidence="1">
    <location>
        <begin position="390"/>
        <end position="407"/>
    </location>
</feature>
<feature type="domain" description="Schizont-infected cell agglutination C-terminal" evidence="3">
    <location>
        <begin position="498"/>
        <end position="600"/>
    </location>
</feature>
<evidence type="ECO:0000313" key="4">
    <source>
        <dbReference type="EMBL" id="KJP84862.1"/>
    </source>
</evidence>
<evidence type="ECO:0000256" key="1">
    <source>
        <dbReference type="SAM" id="MobiDB-lite"/>
    </source>
</evidence>
<dbReference type="GeneID" id="24270821"/>
<feature type="compositionally biased region" description="Basic and acidic residues" evidence="1">
    <location>
        <begin position="307"/>
        <end position="322"/>
    </location>
</feature>
<keyword evidence="2" id="KW-0472">Membrane</keyword>
<feature type="compositionally biased region" description="Pro residues" evidence="1">
    <location>
        <begin position="375"/>
        <end position="389"/>
    </location>
</feature>
<dbReference type="AlphaFoldDB" id="A0A0D9QDF7"/>
<feature type="compositionally biased region" description="Low complexity" evidence="1">
    <location>
        <begin position="324"/>
        <end position="340"/>
    </location>
</feature>
<feature type="compositionally biased region" description="Low complexity" evidence="1">
    <location>
        <begin position="261"/>
        <end position="280"/>
    </location>
</feature>
<evidence type="ECO:0000259" key="3">
    <source>
        <dbReference type="Pfam" id="PF12879"/>
    </source>
</evidence>
<accession>A0A0D9QDF7</accession>
<dbReference type="VEuPathDB" id="PlasmoDB:AK88_05507"/>
<organism evidence="4 5">
    <name type="scientific">Plasmodium fragile</name>
    <dbReference type="NCBI Taxonomy" id="5857"/>
    <lineage>
        <taxon>Eukaryota</taxon>
        <taxon>Sar</taxon>
        <taxon>Alveolata</taxon>
        <taxon>Apicomplexa</taxon>
        <taxon>Aconoidasida</taxon>
        <taxon>Haemosporida</taxon>
        <taxon>Plasmodiidae</taxon>
        <taxon>Plasmodium</taxon>
        <taxon>Plasmodium (Plasmodium)</taxon>
    </lineage>
</organism>
<protein>
    <recommendedName>
        <fullName evidence="3">Schizont-infected cell agglutination C-terminal domain-containing protein</fullName>
    </recommendedName>
</protein>